<sequence>KLHYIYEVYNRKNKNFEVYSREINQNKGTFASPKKIFTSKGKVQRTYMNMAGVIAVSSLYALTAQPRFDIITSFNKEKILIRYRNVPEKKRDAVNFDILGFQVFDQDMKKEWGKEVKMPYTEKDMNNLTFGVLGNGNAFMIAQKNQDKKLELFTITDAGLKITPLDISGDYYFMKINLNEDTDGNLICAGLYSEDGVDIKVSVGGFGSGGISYNTNGFVYFKMEPTGKVLAFKDYEFPLELIQQYVSDRIKKRAAKREGKGKAGIEDLKLVEMINQKDGSTVFVCERQYARSEMWGTDTKTVYHYYNIVVMKVSADGELVWVKKIPKNQAGVNGTGQMSIKYIEGDGYHYVLYVDNPKNLNIGIDDAPATHKDGLGGFLTACKIDDETGKYEKHTVLDMRNIEEKVAHQFSVTRIYEASVEDQIFMMEAYLKNKKDAMIKIELK</sequence>
<organism evidence="1">
    <name type="scientific">uncultured Aureispira sp</name>
    <dbReference type="NCBI Taxonomy" id="1331704"/>
    <lineage>
        <taxon>Bacteria</taxon>
        <taxon>Pseudomonadati</taxon>
        <taxon>Bacteroidota</taxon>
        <taxon>Saprospiria</taxon>
        <taxon>Saprospirales</taxon>
        <taxon>Saprospiraceae</taxon>
        <taxon>Aureispira</taxon>
        <taxon>environmental samples</taxon>
    </lineage>
</organism>
<dbReference type="AlphaFoldDB" id="A0A6S6U801"/>
<proteinExistence type="predicted"/>
<feature type="non-terminal residue" evidence="1">
    <location>
        <position position="1"/>
    </location>
</feature>
<reference evidence="1" key="1">
    <citation type="submission" date="2020-01" db="EMBL/GenBank/DDBJ databases">
        <authorList>
            <person name="Meier V. D."/>
            <person name="Meier V D."/>
        </authorList>
    </citation>
    <scope>NUCLEOTIDE SEQUENCE</scope>
    <source>
        <strain evidence="1">HLG_WM_MAG_10</strain>
    </source>
</reference>
<protein>
    <submittedName>
        <fullName evidence="1">Uncharacterized protein</fullName>
    </submittedName>
</protein>
<evidence type="ECO:0000313" key="1">
    <source>
        <dbReference type="EMBL" id="CAA6829256.1"/>
    </source>
</evidence>
<name>A0A6S6U801_9BACT</name>
<accession>A0A6S6U801</accession>
<gene>
    <name evidence="1" type="ORF">HELGO_WM24068</name>
</gene>
<dbReference type="EMBL" id="CACVAQ010000476">
    <property type="protein sequence ID" value="CAA6829256.1"/>
    <property type="molecule type" value="Genomic_DNA"/>
</dbReference>